<dbReference type="GO" id="GO:0005886">
    <property type="term" value="C:plasma membrane"/>
    <property type="evidence" value="ECO:0007669"/>
    <property type="project" value="UniProtKB-SubCell"/>
</dbReference>
<evidence type="ECO:0000256" key="13">
    <source>
        <dbReference type="ARBA" id="ARBA00047594"/>
    </source>
</evidence>
<keyword evidence="5" id="KW-1003">Cell membrane</keyword>
<evidence type="ECO:0000256" key="3">
    <source>
        <dbReference type="ARBA" id="ARBA00012374"/>
    </source>
</evidence>
<comment type="caution">
    <text evidence="15">The sequence shown here is derived from an EMBL/GenBank/DDBJ whole genome shotgun (WGS) entry which is preliminary data.</text>
</comment>
<keyword evidence="9 14" id="KW-0472">Membrane</keyword>
<dbReference type="PANTHER" id="PTHR30622:SF3">
    <property type="entry name" value="UNDECAPRENYL-DIPHOSPHATASE"/>
    <property type="match status" value="1"/>
</dbReference>
<evidence type="ECO:0000256" key="4">
    <source>
        <dbReference type="ARBA" id="ARBA00021581"/>
    </source>
</evidence>
<evidence type="ECO:0000256" key="14">
    <source>
        <dbReference type="SAM" id="Phobius"/>
    </source>
</evidence>
<gene>
    <name evidence="15" type="ORF">ENV54_00870</name>
</gene>
<feature type="non-terminal residue" evidence="15">
    <location>
        <position position="1"/>
    </location>
</feature>
<evidence type="ECO:0000256" key="7">
    <source>
        <dbReference type="ARBA" id="ARBA00022801"/>
    </source>
</evidence>
<keyword evidence="10" id="KW-0046">Antibiotic resistance</keyword>
<proteinExistence type="inferred from homology"/>
<comment type="subcellular location">
    <subcellularLocation>
        <location evidence="1">Cell membrane</location>
        <topology evidence="1">Multi-pass membrane protein</topology>
    </subcellularLocation>
</comment>
<reference evidence="15" key="1">
    <citation type="journal article" date="2020" name="mSystems">
        <title>Genome- and Community-Level Interaction Insights into Carbon Utilization and Element Cycling Functions of Hydrothermarchaeota in Hydrothermal Sediment.</title>
        <authorList>
            <person name="Zhou Z."/>
            <person name="Liu Y."/>
            <person name="Xu W."/>
            <person name="Pan J."/>
            <person name="Luo Z.H."/>
            <person name="Li M."/>
        </authorList>
    </citation>
    <scope>NUCLEOTIDE SEQUENCE [LARGE SCALE GENOMIC DNA]</scope>
    <source>
        <strain evidence="15">SpSt-769</strain>
    </source>
</reference>
<evidence type="ECO:0000256" key="8">
    <source>
        <dbReference type="ARBA" id="ARBA00022989"/>
    </source>
</evidence>
<organism evidence="15">
    <name type="scientific">Desulfomonile tiedjei</name>
    <dbReference type="NCBI Taxonomy" id="2358"/>
    <lineage>
        <taxon>Bacteria</taxon>
        <taxon>Pseudomonadati</taxon>
        <taxon>Thermodesulfobacteriota</taxon>
        <taxon>Desulfomonilia</taxon>
        <taxon>Desulfomonilales</taxon>
        <taxon>Desulfomonilaceae</taxon>
        <taxon>Desulfomonile</taxon>
    </lineage>
</organism>
<keyword evidence="6 14" id="KW-0812">Transmembrane</keyword>
<evidence type="ECO:0000256" key="2">
    <source>
        <dbReference type="ARBA" id="ARBA00010621"/>
    </source>
</evidence>
<protein>
    <recommendedName>
        <fullName evidence="4">Undecaprenyl-diphosphatase</fullName>
        <ecNumber evidence="3">3.6.1.27</ecNumber>
    </recommendedName>
    <alternativeName>
        <fullName evidence="12">Bacitracin resistance protein</fullName>
    </alternativeName>
    <alternativeName>
        <fullName evidence="11">Undecaprenyl pyrophosphate phosphatase</fullName>
    </alternativeName>
</protein>
<keyword evidence="7 15" id="KW-0378">Hydrolase</keyword>
<keyword evidence="8 14" id="KW-1133">Transmembrane helix</keyword>
<accession>A0A7C4EQT5</accession>
<dbReference type="EMBL" id="DTGT01000025">
    <property type="protein sequence ID" value="HGH59829.1"/>
    <property type="molecule type" value="Genomic_DNA"/>
</dbReference>
<comment type="similarity">
    <text evidence="2">Belongs to the UppP family.</text>
</comment>
<dbReference type="PANTHER" id="PTHR30622">
    <property type="entry name" value="UNDECAPRENYL-DIPHOSPHATASE"/>
    <property type="match status" value="1"/>
</dbReference>
<evidence type="ECO:0000256" key="10">
    <source>
        <dbReference type="ARBA" id="ARBA00023251"/>
    </source>
</evidence>
<evidence type="ECO:0000256" key="6">
    <source>
        <dbReference type="ARBA" id="ARBA00022692"/>
    </source>
</evidence>
<dbReference type="GO" id="GO:0050380">
    <property type="term" value="F:undecaprenyl-diphosphatase activity"/>
    <property type="evidence" value="ECO:0007669"/>
    <property type="project" value="UniProtKB-EC"/>
</dbReference>
<dbReference type="InterPro" id="IPR003824">
    <property type="entry name" value="UppP"/>
</dbReference>
<evidence type="ECO:0000256" key="12">
    <source>
        <dbReference type="ARBA" id="ARBA00032932"/>
    </source>
</evidence>
<dbReference type="Pfam" id="PF02673">
    <property type="entry name" value="BacA"/>
    <property type="match status" value="1"/>
</dbReference>
<name>A0A7C4EQT5_9BACT</name>
<dbReference type="AlphaFoldDB" id="A0A7C4EQT5"/>
<feature type="transmembrane region" description="Helical" evidence="14">
    <location>
        <begin position="39"/>
        <end position="60"/>
    </location>
</feature>
<dbReference type="GO" id="GO:0046677">
    <property type="term" value="P:response to antibiotic"/>
    <property type="evidence" value="ECO:0007669"/>
    <property type="project" value="UniProtKB-KW"/>
</dbReference>
<evidence type="ECO:0000256" key="9">
    <source>
        <dbReference type="ARBA" id="ARBA00023136"/>
    </source>
</evidence>
<evidence type="ECO:0000256" key="11">
    <source>
        <dbReference type="ARBA" id="ARBA00032707"/>
    </source>
</evidence>
<feature type="transmembrane region" description="Helical" evidence="14">
    <location>
        <begin position="6"/>
        <end position="27"/>
    </location>
</feature>
<evidence type="ECO:0000313" key="15">
    <source>
        <dbReference type="EMBL" id="HGH59829.1"/>
    </source>
</evidence>
<evidence type="ECO:0000256" key="5">
    <source>
        <dbReference type="ARBA" id="ARBA00022475"/>
    </source>
</evidence>
<dbReference type="EC" id="3.6.1.27" evidence="3"/>
<sequence>MDRRVATEYSFLAAVPVMLAAVSYDLYKNWSILRLDDLELFLVGFATSFVCAAIAVKTFIKLVQRWSLNPYAWYRLAIAPLIFLSMRS</sequence>
<comment type="catalytic activity">
    <reaction evidence="13">
        <text>di-trans,octa-cis-undecaprenyl diphosphate + H2O = di-trans,octa-cis-undecaprenyl phosphate + phosphate + H(+)</text>
        <dbReference type="Rhea" id="RHEA:28094"/>
        <dbReference type="ChEBI" id="CHEBI:15377"/>
        <dbReference type="ChEBI" id="CHEBI:15378"/>
        <dbReference type="ChEBI" id="CHEBI:43474"/>
        <dbReference type="ChEBI" id="CHEBI:58405"/>
        <dbReference type="ChEBI" id="CHEBI:60392"/>
        <dbReference type="EC" id="3.6.1.27"/>
    </reaction>
</comment>
<evidence type="ECO:0000256" key="1">
    <source>
        <dbReference type="ARBA" id="ARBA00004651"/>
    </source>
</evidence>